<dbReference type="AlphaFoldDB" id="A0A3N9XDD7"/>
<dbReference type="RefSeq" id="WP_124822866.1">
    <property type="nucleotide sequence ID" value="NZ_QDGB01000382.1"/>
</dbReference>
<keyword evidence="1" id="KW-0805">Transcription regulation</keyword>
<dbReference type="InterPro" id="IPR036271">
    <property type="entry name" value="Tet_transcr_reg_TetR-rel_C_sf"/>
</dbReference>
<dbReference type="OrthoDB" id="3869819at2"/>
<proteinExistence type="predicted"/>
<evidence type="ECO:0000256" key="2">
    <source>
        <dbReference type="ARBA" id="ARBA00023125"/>
    </source>
</evidence>
<sequence length="194" mass="20552">MSGSAERNRRADARRNSSSILDAAVRLLDAQPDASLDAIAGAAGVTRQTVYAHFPSREHLMAAVVRRITDEAVAAMDAAEPDNGSATDALIRVLEAGAQTAGRYPVLLQQIASLPVSPHVDEERHAPVAARINRVIQRGQASGEFDKGLPAAWLAAITIKIGHAAGEEVDAGRMPRSEAADALRTVLARLLRPE</sequence>
<organism evidence="6 7">
    <name type="scientific">Micromonospora ureilytica</name>
    <dbReference type="NCBI Taxonomy" id="709868"/>
    <lineage>
        <taxon>Bacteria</taxon>
        <taxon>Bacillati</taxon>
        <taxon>Actinomycetota</taxon>
        <taxon>Actinomycetes</taxon>
        <taxon>Micromonosporales</taxon>
        <taxon>Micromonosporaceae</taxon>
        <taxon>Micromonospora</taxon>
    </lineage>
</organism>
<name>A0A3N9XDD7_9ACTN</name>
<dbReference type="GO" id="GO:0000976">
    <property type="term" value="F:transcription cis-regulatory region binding"/>
    <property type="evidence" value="ECO:0007669"/>
    <property type="project" value="TreeGrafter"/>
</dbReference>
<evidence type="ECO:0000313" key="7">
    <source>
        <dbReference type="Proteomes" id="UP000278981"/>
    </source>
</evidence>
<dbReference type="PANTHER" id="PTHR30055:SF234">
    <property type="entry name" value="HTH-TYPE TRANSCRIPTIONAL REGULATOR BETI"/>
    <property type="match status" value="1"/>
</dbReference>
<evidence type="ECO:0000256" key="1">
    <source>
        <dbReference type="ARBA" id="ARBA00023015"/>
    </source>
</evidence>
<gene>
    <name evidence="6" type="ORF">DDE19_31410</name>
</gene>
<feature type="DNA-binding region" description="H-T-H motif" evidence="4">
    <location>
        <begin position="35"/>
        <end position="54"/>
    </location>
</feature>
<accession>A0A3N9XDD7</accession>
<protein>
    <submittedName>
        <fullName evidence="6">TetR/AcrR family transcriptional regulator</fullName>
    </submittedName>
</protein>
<keyword evidence="2 4" id="KW-0238">DNA-binding</keyword>
<dbReference type="GO" id="GO:0003700">
    <property type="term" value="F:DNA-binding transcription factor activity"/>
    <property type="evidence" value="ECO:0007669"/>
    <property type="project" value="TreeGrafter"/>
</dbReference>
<comment type="caution">
    <text evidence="6">The sequence shown here is derived from an EMBL/GenBank/DDBJ whole genome shotgun (WGS) entry which is preliminary data.</text>
</comment>
<evidence type="ECO:0000256" key="3">
    <source>
        <dbReference type="ARBA" id="ARBA00023163"/>
    </source>
</evidence>
<dbReference type="EMBL" id="QDGB01000382">
    <property type="protein sequence ID" value="RQX11021.1"/>
    <property type="molecule type" value="Genomic_DNA"/>
</dbReference>
<dbReference type="Gene3D" id="1.10.357.10">
    <property type="entry name" value="Tetracycline Repressor, domain 2"/>
    <property type="match status" value="1"/>
</dbReference>
<dbReference type="InterPro" id="IPR050109">
    <property type="entry name" value="HTH-type_TetR-like_transc_reg"/>
</dbReference>
<dbReference type="SUPFAM" id="SSF46689">
    <property type="entry name" value="Homeodomain-like"/>
    <property type="match status" value="1"/>
</dbReference>
<dbReference type="Proteomes" id="UP000278981">
    <property type="component" value="Unassembled WGS sequence"/>
</dbReference>
<reference evidence="6 7" key="1">
    <citation type="submission" date="2018-04" db="EMBL/GenBank/DDBJ databases">
        <title>Micromonosporas from Atacama Desert.</title>
        <authorList>
            <person name="Carro L."/>
            <person name="Klenk H.-P."/>
            <person name="Goodfellow M."/>
        </authorList>
    </citation>
    <scope>NUCLEOTIDE SEQUENCE [LARGE SCALE GENOMIC DNA]</scope>
    <source>
        <strain evidence="6 7">LB19</strain>
    </source>
</reference>
<dbReference type="PROSITE" id="PS50977">
    <property type="entry name" value="HTH_TETR_2"/>
    <property type="match status" value="1"/>
</dbReference>
<dbReference type="PANTHER" id="PTHR30055">
    <property type="entry name" value="HTH-TYPE TRANSCRIPTIONAL REGULATOR RUTR"/>
    <property type="match status" value="1"/>
</dbReference>
<keyword evidence="3" id="KW-0804">Transcription</keyword>
<dbReference type="SUPFAM" id="SSF48498">
    <property type="entry name" value="Tetracyclin repressor-like, C-terminal domain"/>
    <property type="match status" value="1"/>
</dbReference>
<evidence type="ECO:0000256" key="4">
    <source>
        <dbReference type="PROSITE-ProRule" id="PRU00335"/>
    </source>
</evidence>
<evidence type="ECO:0000259" key="5">
    <source>
        <dbReference type="PROSITE" id="PS50977"/>
    </source>
</evidence>
<dbReference type="Pfam" id="PF00440">
    <property type="entry name" value="TetR_N"/>
    <property type="match status" value="1"/>
</dbReference>
<dbReference type="InterPro" id="IPR009057">
    <property type="entry name" value="Homeodomain-like_sf"/>
</dbReference>
<dbReference type="InterPro" id="IPR001647">
    <property type="entry name" value="HTH_TetR"/>
</dbReference>
<feature type="domain" description="HTH tetR-type" evidence="5">
    <location>
        <begin position="14"/>
        <end position="72"/>
    </location>
</feature>
<evidence type="ECO:0000313" key="6">
    <source>
        <dbReference type="EMBL" id="RQX11021.1"/>
    </source>
</evidence>